<evidence type="ECO:0000259" key="2">
    <source>
        <dbReference type="Pfam" id="PF01208"/>
    </source>
</evidence>
<dbReference type="RefSeq" id="WP_349246136.1">
    <property type="nucleotide sequence ID" value="NZ_JASCXX010000023.1"/>
</dbReference>
<feature type="region of interest" description="Disordered" evidence="1">
    <location>
        <begin position="1"/>
        <end position="41"/>
    </location>
</feature>
<keyword evidence="4" id="KW-1185">Reference proteome</keyword>
<dbReference type="Gene3D" id="3.20.20.210">
    <property type="match status" value="1"/>
</dbReference>
<feature type="compositionally biased region" description="Basic and acidic residues" evidence="1">
    <location>
        <begin position="31"/>
        <end position="41"/>
    </location>
</feature>
<dbReference type="EMBL" id="JASCXX010000023">
    <property type="protein sequence ID" value="MDI6450727.1"/>
    <property type="molecule type" value="Genomic_DNA"/>
</dbReference>
<dbReference type="AlphaFoldDB" id="A0AAW6TYJ6"/>
<organism evidence="3 4">
    <name type="scientific">Anaerobaca lacustris</name>
    <dbReference type="NCBI Taxonomy" id="3044600"/>
    <lineage>
        <taxon>Bacteria</taxon>
        <taxon>Pseudomonadati</taxon>
        <taxon>Planctomycetota</taxon>
        <taxon>Phycisphaerae</taxon>
        <taxon>Sedimentisphaerales</taxon>
        <taxon>Anaerobacaceae</taxon>
        <taxon>Anaerobaca</taxon>
    </lineage>
</organism>
<dbReference type="Pfam" id="PF01208">
    <property type="entry name" value="URO-D"/>
    <property type="match status" value="1"/>
</dbReference>
<dbReference type="InterPro" id="IPR052024">
    <property type="entry name" value="Methanogen_methyltrans"/>
</dbReference>
<feature type="compositionally biased region" description="Basic and acidic residues" evidence="1">
    <location>
        <begin position="1"/>
        <end position="18"/>
    </location>
</feature>
<evidence type="ECO:0000313" key="4">
    <source>
        <dbReference type="Proteomes" id="UP001431776"/>
    </source>
</evidence>
<name>A0AAW6TYJ6_9BACT</name>
<reference evidence="3" key="1">
    <citation type="submission" date="2023-05" db="EMBL/GenBank/DDBJ databases">
        <title>Anaerotaeda fermentans gen. nov., sp. nov., a novel anaerobic planctomycete of the new family within the order Sedimentisphaerales isolated from Taman Peninsula, Russia.</title>
        <authorList>
            <person name="Khomyakova M.A."/>
            <person name="Merkel A.Y."/>
            <person name="Slobodkin A.I."/>
        </authorList>
    </citation>
    <scope>NUCLEOTIDE SEQUENCE</scope>
    <source>
        <strain evidence="3">M17dextr</strain>
    </source>
</reference>
<evidence type="ECO:0000313" key="3">
    <source>
        <dbReference type="EMBL" id="MDI6450727.1"/>
    </source>
</evidence>
<dbReference type="PANTHER" id="PTHR47099">
    <property type="entry name" value="METHYLCOBAMIDE:COM METHYLTRANSFERASE MTBA"/>
    <property type="match status" value="1"/>
</dbReference>
<dbReference type="GO" id="GO:0004853">
    <property type="term" value="F:uroporphyrinogen decarboxylase activity"/>
    <property type="evidence" value="ECO:0007669"/>
    <property type="project" value="InterPro"/>
</dbReference>
<sequence>MERKRTVSRSGGDKHLAADETTPARTSGLRGDARPGSRFSTERRQNVLRTVRWGRPDYIPMHFHINEACWHHYPAAALEELMESHPFLFPDFAGAGTGRTELDYPIIERPSRPFVDGWGCRWETTLEGMVGTVTDHPLASWAAFEGYAAPDPQADSGKGPIDWVQIARNIERSRSCGELTMGGLRHGHTFQTLVDIRGYENLLFDMVDHDPRLTRLIEMVEQFNAAIVRRYLYLSVEWMCYPEDLGMQTGPMLSPEMFRSFIKPSYERLMQPARDAGCIIHMHSDGRIRDLLDDLIDGGVDVVNLQDLVNGIDWIKDKLAGRVCIDLDIDRQTVTPAGTPEQIDALVREEVTKLGSKEGGLMMIYGLYPGVPLENVKALMDAMERYAGFHA</sequence>
<protein>
    <submittedName>
        <fullName evidence="3">Uroporphyrinogen decarboxylase family protein</fullName>
    </submittedName>
</protein>
<dbReference type="PANTHER" id="PTHR47099:SF1">
    <property type="entry name" value="METHYLCOBAMIDE:COM METHYLTRANSFERASE MTBA"/>
    <property type="match status" value="1"/>
</dbReference>
<accession>A0AAW6TYJ6</accession>
<comment type="caution">
    <text evidence="3">The sequence shown here is derived from an EMBL/GenBank/DDBJ whole genome shotgun (WGS) entry which is preliminary data.</text>
</comment>
<dbReference type="Proteomes" id="UP001431776">
    <property type="component" value="Unassembled WGS sequence"/>
</dbReference>
<feature type="domain" description="Uroporphyrinogen decarboxylase (URO-D)" evidence="2">
    <location>
        <begin position="132"/>
        <end position="386"/>
    </location>
</feature>
<dbReference type="InterPro" id="IPR000257">
    <property type="entry name" value="Uroporphyrinogen_deCOase"/>
</dbReference>
<dbReference type="InterPro" id="IPR038071">
    <property type="entry name" value="UROD/MetE-like_sf"/>
</dbReference>
<evidence type="ECO:0000256" key="1">
    <source>
        <dbReference type="SAM" id="MobiDB-lite"/>
    </source>
</evidence>
<proteinExistence type="predicted"/>
<gene>
    <name evidence="3" type="ORF">QJ522_16835</name>
</gene>
<dbReference type="SUPFAM" id="SSF51726">
    <property type="entry name" value="UROD/MetE-like"/>
    <property type="match status" value="1"/>
</dbReference>
<dbReference type="GO" id="GO:0006779">
    <property type="term" value="P:porphyrin-containing compound biosynthetic process"/>
    <property type="evidence" value="ECO:0007669"/>
    <property type="project" value="InterPro"/>
</dbReference>